<name>A0A9N9DZ59_FUNMO</name>
<gene>
    <name evidence="1" type="ORF">FMOSSE_LOCUS11605</name>
</gene>
<comment type="caution">
    <text evidence="1">The sequence shown here is derived from an EMBL/GenBank/DDBJ whole genome shotgun (WGS) entry which is preliminary data.</text>
</comment>
<evidence type="ECO:0000313" key="2">
    <source>
        <dbReference type="Proteomes" id="UP000789375"/>
    </source>
</evidence>
<sequence>LTDDDLVKLFLYYDKRKERLTQIFKQEVIVTKVKDIKNAEHIFKKCLSQSEVAESFNTTITTNITTIIKSWYVLTEAEKAILKPYFENQDPSNKETEVVLDLFLKLLSDYWIRQKVRNA</sequence>
<proteinExistence type="predicted"/>
<organism evidence="1 2">
    <name type="scientific">Funneliformis mosseae</name>
    <name type="common">Endomycorrhizal fungus</name>
    <name type="synonym">Glomus mosseae</name>
    <dbReference type="NCBI Taxonomy" id="27381"/>
    <lineage>
        <taxon>Eukaryota</taxon>
        <taxon>Fungi</taxon>
        <taxon>Fungi incertae sedis</taxon>
        <taxon>Mucoromycota</taxon>
        <taxon>Glomeromycotina</taxon>
        <taxon>Glomeromycetes</taxon>
        <taxon>Glomerales</taxon>
        <taxon>Glomeraceae</taxon>
        <taxon>Funneliformis</taxon>
    </lineage>
</organism>
<feature type="non-terminal residue" evidence="1">
    <location>
        <position position="1"/>
    </location>
</feature>
<protein>
    <submittedName>
        <fullName evidence="1">3555_t:CDS:1</fullName>
    </submittedName>
</protein>
<reference evidence="1" key="1">
    <citation type="submission" date="2021-06" db="EMBL/GenBank/DDBJ databases">
        <authorList>
            <person name="Kallberg Y."/>
            <person name="Tangrot J."/>
            <person name="Rosling A."/>
        </authorList>
    </citation>
    <scope>NUCLEOTIDE SEQUENCE</scope>
    <source>
        <strain evidence="1">87-6 pot B 2015</strain>
    </source>
</reference>
<dbReference type="Proteomes" id="UP000789375">
    <property type="component" value="Unassembled WGS sequence"/>
</dbReference>
<evidence type="ECO:0000313" key="1">
    <source>
        <dbReference type="EMBL" id="CAG8653815.1"/>
    </source>
</evidence>
<dbReference type="EMBL" id="CAJVPP010004676">
    <property type="protein sequence ID" value="CAG8653815.1"/>
    <property type="molecule type" value="Genomic_DNA"/>
</dbReference>
<keyword evidence="2" id="KW-1185">Reference proteome</keyword>
<dbReference type="AlphaFoldDB" id="A0A9N9DZ59"/>
<accession>A0A9N9DZ59</accession>